<sequence>MPGPPGFLCSLPVGMLPADGLQEFLIGPVRNSFGLKRSWPSAPIKPSAFPRDLAESAFWCTNREMLDLVTLLSAVGLQEELAESRKASPVITAAESSTTSFVEDAAEQISLALESFEGALSSALGAATGSSSSEPAPGPAPCKTV</sequence>
<organism evidence="2 3">
    <name type="scientific">Prorocentrum cordatum</name>
    <dbReference type="NCBI Taxonomy" id="2364126"/>
    <lineage>
        <taxon>Eukaryota</taxon>
        <taxon>Sar</taxon>
        <taxon>Alveolata</taxon>
        <taxon>Dinophyceae</taxon>
        <taxon>Prorocentrales</taxon>
        <taxon>Prorocentraceae</taxon>
        <taxon>Prorocentrum</taxon>
    </lineage>
</organism>
<name>A0ABN9QM34_9DINO</name>
<evidence type="ECO:0000256" key="1">
    <source>
        <dbReference type="SAM" id="MobiDB-lite"/>
    </source>
</evidence>
<dbReference type="Proteomes" id="UP001189429">
    <property type="component" value="Unassembled WGS sequence"/>
</dbReference>
<evidence type="ECO:0000313" key="3">
    <source>
        <dbReference type="Proteomes" id="UP001189429"/>
    </source>
</evidence>
<accession>A0ABN9QM34</accession>
<gene>
    <name evidence="2" type="ORF">PCOR1329_LOCUS13134</name>
</gene>
<dbReference type="EMBL" id="CAUYUJ010003869">
    <property type="protein sequence ID" value="CAK0807183.1"/>
    <property type="molecule type" value="Genomic_DNA"/>
</dbReference>
<reference evidence="2" key="1">
    <citation type="submission" date="2023-10" db="EMBL/GenBank/DDBJ databases">
        <authorList>
            <person name="Chen Y."/>
            <person name="Shah S."/>
            <person name="Dougan E. K."/>
            <person name="Thang M."/>
            <person name="Chan C."/>
        </authorList>
    </citation>
    <scope>NUCLEOTIDE SEQUENCE [LARGE SCALE GENOMIC DNA]</scope>
</reference>
<feature type="compositionally biased region" description="Pro residues" evidence="1">
    <location>
        <begin position="136"/>
        <end position="145"/>
    </location>
</feature>
<proteinExistence type="predicted"/>
<feature type="compositionally biased region" description="Low complexity" evidence="1">
    <location>
        <begin position="124"/>
        <end position="135"/>
    </location>
</feature>
<comment type="caution">
    <text evidence="2">The sequence shown here is derived from an EMBL/GenBank/DDBJ whole genome shotgun (WGS) entry which is preliminary data.</text>
</comment>
<feature type="region of interest" description="Disordered" evidence="1">
    <location>
        <begin position="124"/>
        <end position="145"/>
    </location>
</feature>
<protein>
    <submittedName>
        <fullName evidence="2">Uncharacterized protein</fullName>
    </submittedName>
</protein>
<evidence type="ECO:0000313" key="2">
    <source>
        <dbReference type="EMBL" id="CAK0807183.1"/>
    </source>
</evidence>
<keyword evidence="3" id="KW-1185">Reference proteome</keyword>